<dbReference type="Pfam" id="PF04082">
    <property type="entry name" value="Fungal_trans"/>
    <property type="match status" value="1"/>
</dbReference>
<accession>W6MK16</accession>
<dbReference type="GO" id="GO:0000981">
    <property type="term" value="F:DNA-binding transcription factor activity, RNA polymerase II-specific"/>
    <property type="evidence" value="ECO:0007669"/>
    <property type="project" value="InterPro"/>
</dbReference>
<dbReference type="InterPro" id="IPR036864">
    <property type="entry name" value="Zn2-C6_fun-type_DNA-bd_sf"/>
</dbReference>
<evidence type="ECO:0000256" key="2">
    <source>
        <dbReference type="ARBA" id="ARBA00022723"/>
    </source>
</evidence>
<dbReference type="CDD" id="cd12148">
    <property type="entry name" value="fungal_TF_MHR"/>
    <property type="match status" value="1"/>
</dbReference>
<protein>
    <recommendedName>
        <fullName evidence="9">Zn(2)-C6 fungal-type domain-containing protein</fullName>
    </recommendedName>
</protein>
<dbReference type="SUPFAM" id="SSF57701">
    <property type="entry name" value="Zn2/Cys6 DNA-binding domain"/>
    <property type="match status" value="1"/>
</dbReference>
<dbReference type="CDD" id="cd00067">
    <property type="entry name" value="GAL4"/>
    <property type="match status" value="1"/>
</dbReference>
<dbReference type="RefSeq" id="XP_022458339.1">
    <property type="nucleotide sequence ID" value="XM_022602544.1"/>
</dbReference>
<dbReference type="OrthoDB" id="2428527at2759"/>
<dbReference type="PROSITE" id="PS50048">
    <property type="entry name" value="ZN2_CY6_FUNGAL_2"/>
    <property type="match status" value="1"/>
</dbReference>
<dbReference type="Pfam" id="PF00172">
    <property type="entry name" value="Zn_clus"/>
    <property type="match status" value="1"/>
</dbReference>
<keyword evidence="2" id="KW-0479">Metal-binding</keyword>
<evidence type="ECO:0000256" key="3">
    <source>
        <dbReference type="ARBA" id="ARBA00022833"/>
    </source>
</evidence>
<dbReference type="HOGENOM" id="CLU_007003_7_1_1"/>
<keyword evidence="4" id="KW-0805">Transcription regulation</keyword>
<comment type="subcellular location">
    <subcellularLocation>
        <location evidence="1">Nucleus</location>
    </subcellularLocation>
</comment>
<keyword evidence="7" id="KW-0539">Nucleus</keyword>
<keyword evidence="3" id="KW-0862">Zinc</keyword>
<evidence type="ECO:0000256" key="5">
    <source>
        <dbReference type="ARBA" id="ARBA00023125"/>
    </source>
</evidence>
<evidence type="ECO:0000313" key="10">
    <source>
        <dbReference type="EMBL" id="CDK26333.1"/>
    </source>
</evidence>
<evidence type="ECO:0000256" key="7">
    <source>
        <dbReference type="ARBA" id="ARBA00023242"/>
    </source>
</evidence>
<dbReference type="GO" id="GO:0008270">
    <property type="term" value="F:zinc ion binding"/>
    <property type="evidence" value="ECO:0007669"/>
    <property type="project" value="InterPro"/>
</dbReference>
<organism evidence="10 11">
    <name type="scientific">Kuraishia capsulata CBS 1993</name>
    <dbReference type="NCBI Taxonomy" id="1382522"/>
    <lineage>
        <taxon>Eukaryota</taxon>
        <taxon>Fungi</taxon>
        <taxon>Dikarya</taxon>
        <taxon>Ascomycota</taxon>
        <taxon>Saccharomycotina</taxon>
        <taxon>Pichiomycetes</taxon>
        <taxon>Pichiales</taxon>
        <taxon>Pichiaceae</taxon>
        <taxon>Kuraishia</taxon>
    </lineage>
</organism>
<reference evidence="10" key="2">
    <citation type="submission" date="2014-02" db="EMBL/GenBank/DDBJ databases">
        <title>Complete DNA sequence of /Kuraishia capsulata/ illustrates novel genomic features among budding yeasts (/Saccharomycotina/).</title>
        <authorList>
            <person name="Morales L."/>
            <person name="Noel B."/>
            <person name="Porcel B."/>
            <person name="Marcet-Houben M."/>
            <person name="Hullo M-F."/>
            <person name="Sacerdot C."/>
            <person name="Tekaia F."/>
            <person name="Leh-Louis V."/>
            <person name="Despons L."/>
            <person name="Khanna V."/>
            <person name="Aury J-M."/>
            <person name="Barbe V."/>
            <person name="Couloux A."/>
            <person name="Labadie K."/>
            <person name="Pelletier E."/>
            <person name="Souciet J-L."/>
            <person name="Boekhout T."/>
            <person name="Gabaldon T."/>
            <person name="Wincker P."/>
            <person name="Dujon B."/>
        </authorList>
    </citation>
    <scope>NUCLEOTIDE SEQUENCE</scope>
    <source>
        <strain evidence="10">CBS 1993</strain>
    </source>
</reference>
<reference evidence="10" key="1">
    <citation type="submission" date="2013-12" db="EMBL/GenBank/DDBJ databases">
        <authorList>
            <person name="Genoscope - CEA"/>
        </authorList>
    </citation>
    <scope>NUCLEOTIDE SEQUENCE</scope>
    <source>
        <strain evidence="10">CBS 1993</strain>
    </source>
</reference>
<gene>
    <name evidence="10" type="ORF">KUCA_T00002304001</name>
</gene>
<dbReference type="SMART" id="SM00906">
    <property type="entry name" value="Fungal_trans"/>
    <property type="match status" value="1"/>
</dbReference>
<dbReference type="GeneID" id="34519727"/>
<keyword evidence="11" id="KW-1185">Reference proteome</keyword>
<dbReference type="STRING" id="1382522.W6MK16"/>
<sequence length="636" mass="72381">MSETNSKRGKIASLACIQCRKRRCRCDGGQPACAQCQRRGQEGNCVYSATGDRRKRSQKVFDEAMERMARLEETLREIAKGTEASSYLVEHLQNDHTFLESLLRGPQRSEITNNSSQGDTAEIELESKSLTVDAEGKIHFYGDTSNVLRIRQQTTSKAVPPAVSSLTVEAVQIMNPHIDPVIAELLELYFCWQHSYYNIFDKKLFLRDMNTEGSFCSKFLLNALLSHAAHLSDRPELRLEAGDPSTAGHYFYNEALRLLDDELENRSLTTVQGLLLLASKEAGVGKSSIGWVHSGMAFRMAVDLGLHLDSAKLKESGLVSEEEIAVRNATFWGCYLFDQGWSAYLGRPSVIRIHDVGLALPQYHSEPSTKWVPFCPHTDIPVIPINFYPENTLVAILKLYLILETVMTKLDAFRGKKTTTSKNRMRQDYKEFLQSSYEQLRLWERNLPAYLRDTPSMTHPALLMIHTMYHATLIFLFRPFLKVSANSHWPTNSVPNPVQRCQTSARKILELMRKYKDLYRLRRILNLATYVTSTASTVFLALAAIQKNSGSHEPSQESELASCLEFLSDVSVSWFEAIAVHDELEAQISSFHEREQTAEEENRNETSYEALSTFWIPNFDEFLVEFDEGEDWSMFA</sequence>
<evidence type="ECO:0000256" key="1">
    <source>
        <dbReference type="ARBA" id="ARBA00004123"/>
    </source>
</evidence>
<dbReference type="InterPro" id="IPR001138">
    <property type="entry name" value="Zn2Cys6_DnaBD"/>
</dbReference>
<keyword evidence="8" id="KW-0175">Coiled coil</keyword>
<dbReference type="Proteomes" id="UP000019384">
    <property type="component" value="Unassembled WGS sequence"/>
</dbReference>
<dbReference type="EMBL" id="HG793127">
    <property type="protein sequence ID" value="CDK26333.1"/>
    <property type="molecule type" value="Genomic_DNA"/>
</dbReference>
<dbReference type="PROSITE" id="PS00463">
    <property type="entry name" value="ZN2_CY6_FUNGAL_1"/>
    <property type="match status" value="1"/>
</dbReference>
<dbReference type="InterPro" id="IPR051615">
    <property type="entry name" value="Transcr_Regulatory_Elem"/>
</dbReference>
<dbReference type="Gene3D" id="4.10.240.10">
    <property type="entry name" value="Zn(2)-C6 fungal-type DNA-binding domain"/>
    <property type="match status" value="1"/>
</dbReference>
<keyword evidence="5" id="KW-0238">DNA-binding</keyword>
<evidence type="ECO:0000256" key="6">
    <source>
        <dbReference type="ARBA" id="ARBA00023163"/>
    </source>
</evidence>
<dbReference type="GO" id="GO:0005634">
    <property type="term" value="C:nucleus"/>
    <property type="evidence" value="ECO:0007669"/>
    <property type="project" value="UniProtKB-SubCell"/>
</dbReference>
<dbReference type="GO" id="GO:0006351">
    <property type="term" value="P:DNA-templated transcription"/>
    <property type="evidence" value="ECO:0007669"/>
    <property type="project" value="InterPro"/>
</dbReference>
<evidence type="ECO:0000256" key="4">
    <source>
        <dbReference type="ARBA" id="ARBA00023015"/>
    </source>
</evidence>
<dbReference type="InterPro" id="IPR007219">
    <property type="entry name" value="XnlR_reg_dom"/>
</dbReference>
<dbReference type="GO" id="GO:0003677">
    <property type="term" value="F:DNA binding"/>
    <property type="evidence" value="ECO:0007669"/>
    <property type="project" value="UniProtKB-KW"/>
</dbReference>
<dbReference type="AlphaFoldDB" id="W6MK16"/>
<evidence type="ECO:0000313" key="11">
    <source>
        <dbReference type="Proteomes" id="UP000019384"/>
    </source>
</evidence>
<keyword evidence="6" id="KW-0804">Transcription</keyword>
<dbReference type="PANTHER" id="PTHR31313:SF81">
    <property type="entry name" value="TY1 ENHANCER ACTIVATOR"/>
    <property type="match status" value="1"/>
</dbReference>
<feature type="coiled-coil region" evidence="8">
    <location>
        <begin position="54"/>
        <end position="81"/>
    </location>
</feature>
<feature type="domain" description="Zn(2)-C6 fungal-type" evidence="9">
    <location>
        <begin position="15"/>
        <end position="47"/>
    </location>
</feature>
<name>W6MK16_9ASCO</name>
<evidence type="ECO:0000256" key="8">
    <source>
        <dbReference type="SAM" id="Coils"/>
    </source>
</evidence>
<dbReference type="PANTHER" id="PTHR31313">
    <property type="entry name" value="TY1 ENHANCER ACTIVATOR"/>
    <property type="match status" value="1"/>
</dbReference>
<proteinExistence type="predicted"/>
<dbReference type="SMART" id="SM00066">
    <property type="entry name" value="GAL4"/>
    <property type="match status" value="1"/>
</dbReference>
<evidence type="ECO:0000259" key="9">
    <source>
        <dbReference type="PROSITE" id="PS50048"/>
    </source>
</evidence>